<organism evidence="1 2">
    <name type="scientific">Cloacimonas acidaminovorans (strain Evry)</name>
    <dbReference type="NCBI Taxonomy" id="459349"/>
    <lineage>
        <taxon>Bacteria</taxon>
        <taxon>Pseudomonadati</taxon>
        <taxon>Candidatus Cloacimonadota</taxon>
        <taxon>Candidatus Cloacimonadia</taxon>
        <taxon>Candidatus Cloacimonadales</taxon>
        <taxon>Candidatus Cloacimonadaceae</taxon>
        <taxon>Candidatus Cloacimonas</taxon>
    </lineage>
</organism>
<dbReference type="AlphaFoldDB" id="B0VJT7"/>
<evidence type="ECO:0000313" key="1">
    <source>
        <dbReference type="EMBL" id="CAO81608.1"/>
    </source>
</evidence>
<dbReference type="Proteomes" id="UP000002019">
    <property type="component" value="Chromosome"/>
</dbReference>
<dbReference type="KEGG" id="caci:CLOAM1774"/>
<keyword evidence="2" id="KW-1185">Reference proteome</keyword>
<accession>B0VJT7</accession>
<evidence type="ECO:0000313" key="2">
    <source>
        <dbReference type="Proteomes" id="UP000002019"/>
    </source>
</evidence>
<gene>
    <name evidence="1" type="ordered locus">CLOAM1774</name>
</gene>
<reference evidence="1 2" key="1">
    <citation type="journal article" date="2008" name="J. Bacteriol.">
        <title>'Candidatus Cloacamonas acidaminovorans': genome sequence reconstruction provides a first glimpse of a new bacterial division.</title>
        <authorList>
            <person name="Pelletier E."/>
            <person name="Kreimeyer A."/>
            <person name="Bocs S."/>
            <person name="Rouy Z."/>
            <person name="Gyapay G."/>
            <person name="Chouari R."/>
            <person name="Riviere D."/>
            <person name="Ganesan A."/>
            <person name="Daegelen P."/>
            <person name="Sghir A."/>
            <person name="Cohen G.N."/>
            <person name="Medigue C."/>
            <person name="Weissenbach J."/>
            <person name="Le Paslier D."/>
        </authorList>
    </citation>
    <scope>NUCLEOTIDE SEQUENCE [LARGE SCALE GENOMIC DNA]</scope>
    <source>
        <strain evidence="2">Evry</strain>
    </source>
</reference>
<protein>
    <recommendedName>
        <fullName evidence="3">Outer membrane protein beta-barrel domain-containing protein</fullName>
    </recommendedName>
</protein>
<dbReference type="HOGENOM" id="CLU_686435_0_0_0"/>
<dbReference type="eggNOG" id="ENOG50341NU">
    <property type="taxonomic scope" value="Bacteria"/>
</dbReference>
<name>B0VJT7_CLOAI</name>
<dbReference type="OrthoDB" id="5486105at2"/>
<proteinExistence type="predicted"/>
<sequence>MKRNLIFLFIPAIILVAGTLFATESRMAGLGFPYGYIKDNSEISIYPGAINRYKTQVIGELKSPGSNPDWTLGANLPIKKCVGGIYLNTLTGINVDDMLYDSESPNLYSRGDLDLSKKIQLYLGFWDKWGIGFGMAIDNIKNDLSDTLDIYKKSSAYYFDLSGGMSTDKCDVGLQVKYAGGSAENELTTYKDFNDEFYRFGVDLAGRYYLLQNQDFDVMCLGKGYFNIDSKKIDTPNPENKPVEKTTDGNNFMIEVGAGLNYKLNDTNTIIFGFKPIRFASESIEVSKEGINGSHKMSHSFIYVPEYNLAVESKITRWLTGRVGARQNYVFYSEKDEPSGDGEFEDSEYQSEFVMNLGLGFNFGKFSIDAVLEHDFLHHGPEFIGGKTNGLASMISLTYQY</sequence>
<evidence type="ECO:0008006" key="3">
    <source>
        <dbReference type="Google" id="ProtNLM"/>
    </source>
</evidence>
<dbReference type="RefSeq" id="WP_015425466.1">
    <property type="nucleotide sequence ID" value="NC_020449.1"/>
</dbReference>
<dbReference type="EMBL" id="CU466930">
    <property type="protein sequence ID" value="CAO81608.1"/>
    <property type="molecule type" value="Genomic_DNA"/>
</dbReference>